<dbReference type="GeneID" id="20322498"/>
<dbReference type="Proteomes" id="UP000054324">
    <property type="component" value="Unassembled WGS sequence"/>
</dbReference>
<proteinExistence type="predicted"/>
<accession>A0A074ZKL4</accession>
<dbReference type="OrthoDB" id="3945418at2759"/>
<dbReference type="EMBL" id="KL596830">
    <property type="protein sequence ID" value="KER23900.1"/>
    <property type="molecule type" value="Genomic_DNA"/>
</dbReference>
<name>A0A074ZKL4_OPIVI</name>
<organism evidence="1 2">
    <name type="scientific">Opisthorchis viverrini</name>
    <name type="common">Southeast Asian liver fluke</name>
    <dbReference type="NCBI Taxonomy" id="6198"/>
    <lineage>
        <taxon>Eukaryota</taxon>
        <taxon>Metazoa</taxon>
        <taxon>Spiralia</taxon>
        <taxon>Lophotrochozoa</taxon>
        <taxon>Platyhelminthes</taxon>
        <taxon>Trematoda</taxon>
        <taxon>Digenea</taxon>
        <taxon>Opisthorchiida</taxon>
        <taxon>Opisthorchiata</taxon>
        <taxon>Opisthorchiidae</taxon>
        <taxon>Opisthorchis</taxon>
    </lineage>
</organism>
<dbReference type="KEGG" id="ovi:T265_08319"/>
<keyword evidence="2" id="KW-1185">Reference proteome</keyword>
<dbReference type="CTD" id="20322498"/>
<protein>
    <submittedName>
        <fullName evidence="1">Uncharacterized protein</fullName>
    </submittedName>
</protein>
<sequence>MVARQSLRETFNTINCVGWAVCYACQDTVYRNECCSPSQLPNGASHEIDTAWRHCKRGRMVDVSSVHIVGFFSDCLIEHLQVSVVRIRPPPLDFPCLGLGNLAVSQPSCFLRVAWQLGTGRVLQLNTILHLKKGEALCTQTVVSSVQIRNRYGVCITYWKPENIAGMLGQPGSIPDLVLPSGGMAARHRKGATAERLHRHLPRVKCMANNAY</sequence>
<reference evidence="1 2" key="1">
    <citation type="submission" date="2013-11" db="EMBL/GenBank/DDBJ databases">
        <title>Opisthorchis viverrini - life in the bile duct.</title>
        <authorList>
            <person name="Young N.D."/>
            <person name="Nagarajan N."/>
            <person name="Lin S.J."/>
            <person name="Korhonen P.K."/>
            <person name="Jex A.R."/>
            <person name="Hall R.S."/>
            <person name="Safavi-Hemami H."/>
            <person name="Kaewkong W."/>
            <person name="Bertrand D."/>
            <person name="Gao S."/>
            <person name="Seet Q."/>
            <person name="Wongkham S."/>
            <person name="Teh B.T."/>
            <person name="Wongkham C."/>
            <person name="Intapan P.M."/>
            <person name="Maleewong W."/>
            <person name="Yang X."/>
            <person name="Hu M."/>
            <person name="Wang Z."/>
            <person name="Hofmann A."/>
            <person name="Sternberg P.W."/>
            <person name="Tan P."/>
            <person name="Wang J."/>
            <person name="Gasser R.B."/>
        </authorList>
    </citation>
    <scope>NUCLEOTIDE SEQUENCE [LARGE SCALE GENOMIC DNA]</scope>
</reference>
<evidence type="ECO:0000313" key="1">
    <source>
        <dbReference type="EMBL" id="KER23900.1"/>
    </source>
</evidence>
<gene>
    <name evidence="1" type="ORF">T265_08319</name>
</gene>
<evidence type="ECO:0000313" key="2">
    <source>
        <dbReference type="Proteomes" id="UP000054324"/>
    </source>
</evidence>
<dbReference type="RefSeq" id="XP_009172349.1">
    <property type="nucleotide sequence ID" value="XM_009174085.1"/>
</dbReference>
<dbReference type="AlphaFoldDB" id="A0A074ZKL4"/>